<evidence type="ECO:0000256" key="3">
    <source>
        <dbReference type="ARBA" id="ARBA00022801"/>
    </source>
</evidence>
<dbReference type="CDD" id="cd09912">
    <property type="entry name" value="DLP_2"/>
    <property type="match status" value="2"/>
</dbReference>
<dbReference type="InterPro" id="IPR045063">
    <property type="entry name" value="Dynamin_N"/>
</dbReference>
<dbReference type="Gene3D" id="3.40.50.300">
    <property type="entry name" value="P-loop containing nucleotide triphosphate hydrolases"/>
    <property type="match status" value="2"/>
</dbReference>
<dbReference type="KEGG" id="saca:FFV09_00440"/>
<feature type="compositionally biased region" description="Low complexity" evidence="6">
    <location>
        <begin position="601"/>
        <end position="617"/>
    </location>
</feature>
<protein>
    <submittedName>
        <fullName evidence="8">GTPase</fullName>
    </submittedName>
</protein>
<feature type="domain" description="Dynamin N-terminal" evidence="7">
    <location>
        <begin position="693"/>
        <end position="917"/>
    </location>
</feature>
<feature type="region of interest" description="Disordered" evidence="6">
    <location>
        <begin position="554"/>
        <end position="580"/>
    </location>
</feature>
<keyword evidence="4" id="KW-0342">GTP-binding</keyword>
<comment type="subcellular location">
    <subcellularLocation>
        <location evidence="1">Membrane</location>
    </subcellularLocation>
</comment>
<evidence type="ECO:0000259" key="7">
    <source>
        <dbReference type="Pfam" id="PF00350"/>
    </source>
</evidence>
<evidence type="ECO:0000256" key="1">
    <source>
        <dbReference type="ARBA" id="ARBA00004370"/>
    </source>
</evidence>
<dbReference type="Proteomes" id="UP000316968">
    <property type="component" value="Chromosome"/>
</dbReference>
<dbReference type="GO" id="GO:0005525">
    <property type="term" value="F:GTP binding"/>
    <property type="evidence" value="ECO:0007669"/>
    <property type="project" value="UniProtKB-KW"/>
</dbReference>
<dbReference type="GO" id="GO:0003924">
    <property type="term" value="F:GTPase activity"/>
    <property type="evidence" value="ECO:0007669"/>
    <property type="project" value="InterPro"/>
</dbReference>
<keyword evidence="9" id="KW-1185">Reference proteome</keyword>
<evidence type="ECO:0000256" key="4">
    <source>
        <dbReference type="ARBA" id="ARBA00023134"/>
    </source>
</evidence>
<dbReference type="PANTHER" id="PTHR10465">
    <property type="entry name" value="TRANSMEMBRANE GTPASE FZO1"/>
    <property type="match status" value="1"/>
</dbReference>
<keyword evidence="2" id="KW-0547">Nucleotide-binding</keyword>
<evidence type="ECO:0000313" key="8">
    <source>
        <dbReference type="EMBL" id="QDH19455.1"/>
    </source>
</evidence>
<dbReference type="EMBL" id="CP041217">
    <property type="protein sequence ID" value="QDH19455.1"/>
    <property type="molecule type" value="Genomic_DNA"/>
</dbReference>
<evidence type="ECO:0000256" key="6">
    <source>
        <dbReference type="SAM" id="MobiDB-lite"/>
    </source>
</evidence>
<evidence type="ECO:0000313" key="9">
    <source>
        <dbReference type="Proteomes" id="UP000316968"/>
    </source>
</evidence>
<name>A0A4Y6UTX4_SACBS</name>
<proteinExistence type="predicted"/>
<accession>A0A4Y6UTX4</accession>
<organism evidence="8 9">
    <name type="scientific">Saccharibacillus brassicae</name>
    <dbReference type="NCBI Taxonomy" id="2583377"/>
    <lineage>
        <taxon>Bacteria</taxon>
        <taxon>Bacillati</taxon>
        <taxon>Bacillota</taxon>
        <taxon>Bacilli</taxon>
        <taxon>Bacillales</taxon>
        <taxon>Paenibacillaceae</taxon>
        <taxon>Saccharibacillus</taxon>
    </lineage>
</organism>
<dbReference type="OrthoDB" id="5477114at2"/>
<keyword evidence="3" id="KW-0378">Hydrolase</keyword>
<reference evidence="8 9" key="1">
    <citation type="submission" date="2019-06" db="EMBL/GenBank/DDBJ databases">
        <title>Saccharibacillus brassicae sp. nov., an endophytic bacterium isolated from Chinese cabbage seeds (Brassica pekinensis).</title>
        <authorList>
            <person name="Jiang L."/>
            <person name="Lee J."/>
            <person name="Kim S.W."/>
        </authorList>
    </citation>
    <scope>NUCLEOTIDE SEQUENCE [LARGE SCALE GENOMIC DNA]</scope>
    <source>
        <strain evidence="9">KCTC 43072 / ATSA2</strain>
    </source>
</reference>
<dbReference type="Pfam" id="PF00350">
    <property type="entry name" value="Dynamin_N"/>
    <property type="match status" value="2"/>
</dbReference>
<evidence type="ECO:0000256" key="5">
    <source>
        <dbReference type="ARBA" id="ARBA00023136"/>
    </source>
</evidence>
<dbReference type="InterPro" id="IPR027417">
    <property type="entry name" value="P-loop_NTPase"/>
</dbReference>
<feature type="domain" description="Dynamin N-terminal" evidence="7">
    <location>
        <begin position="49"/>
        <end position="219"/>
    </location>
</feature>
<gene>
    <name evidence="8" type="ORF">FFV09_00440</name>
</gene>
<sequence>MADTTMKSGDLHQKLERLRAALVLYEDPETAAKIGQLERKWNDRELTLAFLGHFSAGKSSLINALCGGPLLPSGPLPTTANAAIIRSGERRAEITLHPADTASEAASAGLPSGSGERKLVLAPEEMEGALARYCKDGESYATVEIWGDIPLLQGGGAFLDTPGVDSTDAAHASATDAALHLADVVFYVMDYNHVQSETNLAFAKSLSDLGKPLVLIVNQVDKHRETELSFAHYRETVERTFSDWQIQTADVLYLSVKRPDHPLSGWNRFVALIGRLFEEREQLLERGVRLAAQDLLDRHLLRERDVRPGEAASLSAEEEEVEYEAEASLQALQSQQSELADRGRNLRDRLMNEIGRTLDNAPIMPASLRDLIQLYLEASAPGFRAGGLFGSKKRTEKEREDRLAAVAADFAERVEAGLDVHVRERLRAFGRELGVWDAGQETRLEQALPRVEGGWVSGLLREDVRLSPEYVMNFSGDLRGEALARFRRASLEFADSLLEDAEPQGGEQLAEISRQVLQASELAGKARLRREVREALDLREQELAGLLGNADGLPALRLPQLDEPQGEAGRGGEPFAADGAADAAASVPAAAVSAAAAAAPAPETGLTPAPPAAAADPAAPPHAAPAGRKPAGLHAASSAEDAGAGGRLDILHAAADRLREAAEVLAPLPAFASTLRAMREREASLRGGRFTLALFGAFSAGKSSFANALLGDGFLPVSPHPTTAAISRIMAPERAEDHGRALIVMKTREELMGDLADACELLGLGDPAAGRWRAEVRALTPDRIHPSGRAHYSFLRAADAGFDLAEPMLGTESLAEPDQFRLYAAEESRACFVKRIDLYIDSQWTRQGIVLVDTPGADSVHARHTGVTFDYMKNADALVFVTYYNHAFSRADRQFLAQLGRVKGSDSVDKTFFIVNAADLADSEEECGGVTAHLEERLRGEGILNPRIYPVSSLRALERKRSGRAYTDVGSSAGSAAASAGEEFGGAAFDRFEAFERELLHFAAEELAGLAAASADREIEASRERLNSWIAEADLGAQERQLRLERLAKASVEAREIAGLAGAADKTPELVREIRELLFHVRQRIEFRFGDWFAESFNPALLHAGIGDLKASFLACGRELSRMVAREAENELLATGLRIERAGQRMLAGGLNDTRDRLAGLGAPFDRLEPGDGGAWETPSVSEVQLSGALDWASLWPMFKSPKAFFEQRGRDAVREAALATFREALQHVTESRLPEFEDFYGRQLSHKLGTEAEALLRQAEEAADGMRLSLSDQPDTERWKAMENRLKHVLAAQQKVKA</sequence>
<keyword evidence="5" id="KW-0472">Membrane</keyword>
<evidence type="ECO:0000256" key="2">
    <source>
        <dbReference type="ARBA" id="ARBA00022741"/>
    </source>
</evidence>
<dbReference type="PANTHER" id="PTHR10465:SF0">
    <property type="entry name" value="SARCALUMENIN"/>
    <property type="match status" value="1"/>
</dbReference>
<dbReference type="RefSeq" id="WP_141445844.1">
    <property type="nucleotide sequence ID" value="NZ_CP041217.1"/>
</dbReference>
<feature type="region of interest" description="Disordered" evidence="6">
    <location>
        <begin position="601"/>
        <end position="639"/>
    </location>
</feature>
<dbReference type="InterPro" id="IPR027094">
    <property type="entry name" value="Mitofusin_fam"/>
</dbReference>
<dbReference type="SUPFAM" id="SSF52540">
    <property type="entry name" value="P-loop containing nucleoside triphosphate hydrolases"/>
    <property type="match status" value="2"/>
</dbReference>
<dbReference type="GO" id="GO:0016020">
    <property type="term" value="C:membrane"/>
    <property type="evidence" value="ECO:0007669"/>
    <property type="project" value="UniProtKB-SubCell"/>
</dbReference>